<dbReference type="InterPro" id="IPR046373">
    <property type="entry name" value="Acyl-CoA_Oxase/DH_mid-dom_sf"/>
</dbReference>
<feature type="domain" description="Acyl-CoA dehydrogenase/oxidase C-terminal" evidence="6">
    <location>
        <begin position="592"/>
        <end position="734"/>
    </location>
</feature>
<evidence type="ECO:0000256" key="2">
    <source>
        <dbReference type="ARBA" id="ARBA00009347"/>
    </source>
</evidence>
<name>A0A1G8QH09_9NOCA</name>
<dbReference type="SUPFAM" id="SSF56645">
    <property type="entry name" value="Acyl-CoA dehydrogenase NM domain-like"/>
    <property type="match status" value="2"/>
</dbReference>
<dbReference type="InterPro" id="IPR037069">
    <property type="entry name" value="AcylCoA_DH/ox_N_sf"/>
</dbReference>
<dbReference type="Gene3D" id="1.20.140.10">
    <property type="entry name" value="Butyryl-CoA Dehydrogenase, subunit A, domain 3"/>
    <property type="match status" value="2"/>
</dbReference>
<feature type="domain" description="Acyl-CoA dehydrogenase/oxidase N-terminal" evidence="8">
    <location>
        <begin position="376"/>
        <end position="480"/>
    </location>
</feature>
<keyword evidence="3" id="KW-0285">Flavoprotein</keyword>
<dbReference type="InterPro" id="IPR013786">
    <property type="entry name" value="AcylCoA_DH/ox_N"/>
</dbReference>
<dbReference type="Gene3D" id="1.10.540.10">
    <property type="entry name" value="Acyl-CoA dehydrogenase/oxidase, N-terminal domain"/>
    <property type="match status" value="2"/>
</dbReference>
<organism evidence="9 10">
    <name type="scientific">Rhodococcus triatomae</name>
    <dbReference type="NCBI Taxonomy" id="300028"/>
    <lineage>
        <taxon>Bacteria</taxon>
        <taxon>Bacillati</taxon>
        <taxon>Actinomycetota</taxon>
        <taxon>Actinomycetes</taxon>
        <taxon>Mycobacteriales</taxon>
        <taxon>Nocardiaceae</taxon>
        <taxon>Rhodococcus</taxon>
    </lineage>
</organism>
<evidence type="ECO:0000256" key="4">
    <source>
        <dbReference type="ARBA" id="ARBA00022827"/>
    </source>
</evidence>
<dbReference type="PANTHER" id="PTHR43292">
    <property type="entry name" value="ACYL-COA DEHYDROGENASE"/>
    <property type="match status" value="1"/>
</dbReference>
<reference evidence="9 10" key="1">
    <citation type="submission" date="2016-10" db="EMBL/GenBank/DDBJ databases">
        <authorList>
            <person name="de Groot N.N."/>
        </authorList>
    </citation>
    <scope>NUCLEOTIDE SEQUENCE [LARGE SCALE GENOMIC DNA]</scope>
    <source>
        <strain evidence="9 10">DSM 44892</strain>
    </source>
</reference>
<evidence type="ECO:0000256" key="5">
    <source>
        <dbReference type="ARBA" id="ARBA00023002"/>
    </source>
</evidence>
<dbReference type="Gene3D" id="2.40.110.10">
    <property type="entry name" value="Butyryl-CoA Dehydrogenase, subunit A, domain 2"/>
    <property type="match status" value="1"/>
</dbReference>
<proteinExistence type="inferred from homology"/>
<dbReference type="InterPro" id="IPR006091">
    <property type="entry name" value="Acyl-CoA_Oxase/DH_mid-dom"/>
</dbReference>
<dbReference type="RefSeq" id="WP_072738830.1">
    <property type="nucleotide sequence ID" value="NZ_CP048813.1"/>
</dbReference>
<feature type="domain" description="Acyl-CoA dehydrogenase/oxidase N-terminal" evidence="8">
    <location>
        <begin position="7"/>
        <end position="99"/>
    </location>
</feature>
<dbReference type="OrthoDB" id="2431337at2"/>
<dbReference type="Pfam" id="PF02770">
    <property type="entry name" value="Acyl-CoA_dh_M"/>
    <property type="match status" value="1"/>
</dbReference>
<evidence type="ECO:0000259" key="6">
    <source>
        <dbReference type="Pfam" id="PF00441"/>
    </source>
</evidence>
<gene>
    <name evidence="9" type="ORF">SAMN05444695_11531</name>
</gene>
<keyword evidence="10" id="KW-1185">Reference proteome</keyword>
<dbReference type="Proteomes" id="UP000183263">
    <property type="component" value="Unassembled WGS sequence"/>
</dbReference>
<dbReference type="PANTHER" id="PTHR43292:SF4">
    <property type="entry name" value="ACYL-COA DEHYDROGENASE FADE34"/>
    <property type="match status" value="1"/>
</dbReference>
<evidence type="ECO:0000313" key="10">
    <source>
        <dbReference type="Proteomes" id="UP000183263"/>
    </source>
</evidence>
<dbReference type="InterPro" id="IPR052161">
    <property type="entry name" value="Mycobact_Acyl-CoA_DH"/>
</dbReference>
<evidence type="ECO:0000259" key="8">
    <source>
        <dbReference type="Pfam" id="PF02771"/>
    </source>
</evidence>
<dbReference type="Pfam" id="PF02771">
    <property type="entry name" value="Acyl-CoA_dh_N"/>
    <property type="match status" value="2"/>
</dbReference>
<protein>
    <submittedName>
        <fullName evidence="9">Acyl-CoA dehydrogenase</fullName>
    </submittedName>
</protein>
<dbReference type="AlphaFoldDB" id="A0A1G8QH09"/>
<dbReference type="Pfam" id="PF00441">
    <property type="entry name" value="Acyl-CoA_dh_1"/>
    <property type="match status" value="2"/>
</dbReference>
<sequence>MPVALDDHHRALADSVSGLARRHAPTEKTREGFDELATGKRPDIWDHLVRQGLHAMHLPEEHGGADGGLLDLAVVAEQLGRALVPGPWLPTVLTGAILTTLGPEGGAEGPVRQMLGRFGEGATGAAVTTGGLVASPDGDGWVVTGTSGPVLGLPGADEVIVRADRDSGMPLWFRLSPDVGDVDVADGIDLTRAIGRLRLDRRVVEPGRLLPTPDPDRLDLVFNTLLAAEAAGVAGWALDAAVEHVRNRVQFGRPVGSFQAVQHKAAMMLVRTELACAAAWDAARAENQAADQRRLAAAQAALTALPSGIDVALECVTLLGGIGFTWEHDAHLYWRRALSIASVAGAEDRWAYRLGEAALAGSRDFSFVDAHALPELRAEVAAVLDEVAELPDDALRSDGWAPARGGARRARLAEAGLVAPHYPAPYGRGAGPEEQAVIADMFAERALEQPTTVIGEWVLPTLLVHGTEEQQKRFVGPTLRSEIVWCQLFSEPGAGSDLAGLTTRARKVDGGWVLAGQKVWNSMAHEADWGVCLARTDPDAPRHEGISYFLVDMRSPGLDVRPLRQATGHAEFNEVFLDDVFVPDACLVSDPGEGWRLAITTLSNERLSMGAQLSHGSALRVRELVESGACAADRDDVLRVLGRSTGREMALAALNLRSVLGRMSGLDVGSEISVQKVFSAIAQREGSRALVSLLGPAGATLDGGHTIDHIGLPAVLFGGGTIEIQLNVLARRVLELPR</sequence>
<keyword evidence="5" id="KW-0560">Oxidoreductase</keyword>
<dbReference type="GO" id="GO:0050660">
    <property type="term" value="F:flavin adenine dinucleotide binding"/>
    <property type="evidence" value="ECO:0007669"/>
    <property type="project" value="InterPro"/>
</dbReference>
<evidence type="ECO:0000259" key="7">
    <source>
        <dbReference type="Pfam" id="PF02770"/>
    </source>
</evidence>
<evidence type="ECO:0000313" key="9">
    <source>
        <dbReference type="EMBL" id="SDJ04017.1"/>
    </source>
</evidence>
<dbReference type="InterPro" id="IPR009075">
    <property type="entry name" value="AcylCo_DH/oxidase_C"/>
</dbReference>
<dbReference type="SUPFAM" id="SSF47203">
    <property type="entry name" value="Acyl-CoA dehydrogenase C-terminal domain-like"/>
    <property type="match status" value="2"/>
</dbReference>
<evidence type="ECO:0000256" key="1">
    <source>
        <dbReference type="ARBA" id="ARBA00001974"/>
    </source>
</evidence>
<dbReference type="InterPro" id="IPR036250">
    <property type="entry name" value="AcylCo_DH-like_C"/>
</dbReference>
<comment type="similarity">
    <text evidence="2">Belongs to the acyl-CoA dehydrogenase family.</text>
</comment>
<feature type="domain" description="Acyl-CoA dehydrogenase/oxidase C-terminal" evidence="6">
    <location>
        <begin position="225"/>
        <end position="348"/>
    </location>
</feature>
<keyword evidence="4" id="KW-0274">FAD</keyword>
<comment type="cofactor">
    <cofactor evidence="1">
        <name>FAD</name>
        <dbReference type="ChEBI" id="CHEBI:57692"/>
    </cofactor>
</comment>
<dbReference type="InterPro" id="IPR009100">
    <property type="entry name" value="AcylCoA_DH/oxidase_NM_dom_sf"/>
</dbReference>
<feature type="domain" description="Acyl-CoA oxidase/dehydrogenase middle" evidence="7">
    <location>
        <begin position="486"/>
        <end position="580"/>
    </location>
</feature>
<dbReference type="GO" id="GO:0005886">
    <property type="term" value="C:plasma membrane"/>
    <property type="evidence" value="ECO:0007669"/>
    <property type="project" value="TreeGrafter"/>
</dbReference>
<evidence type="ECO:0000256" key="3">
    <source>
        <dbReference type="ARBA" id="ARBA00022630"/>
    </source>
</evidence>
<dbReference type="FunFam" id="2.40.110.10:FF:000011">
    <property type="entry name" value="Acyl-CoA dehydrogenase FadE34"/>
    <property type="match status" value="1"/>
</dbReference>
<dbReference type="GO" id="GO:0016627">
    <property type="term" value="F:oxidoreductase activity, acting on the CH-CH group of donors"/>
    <property type="evidence" value="ECO:0007669"/>
    <property type="project" value="InterPro"/>
</dbReference>
<dbReference type="EMBL" id="FNDN01000015">
    <property type="protein sequence ID" value="SDJ04017.1"/>
    <property type="molecule type" value="Genomic_DNA"/>
</dbReference>
<accession>A0A1G8QH09</accession>